<proteinExistence type="predicted"/>
<gene>
    <name evidence="1" type="ORF">PsorP6_008976</name>
</gene>
<sequence length="311" mass="34608">MDTMANVLNYLQKPLVTTSAMKYLHFCELPSCINVIVGIASYTDYNQEDSLIMNQRGANCEAFEKPSRDNCLGLRHGSYNKLDNDELVAPGTRVSGNDIIIGKTSPLRQSEDSSLEQRHQKRYASTALRSHENGIIDSVMLTTNADGFKFTKLRFRNNCIPQIGDKFASRHGQKGMIGMTYPQEDMPFTVEGITPDIIVNSHTIPSLSSQTGDEGDAKPFTDVTVQPIADTPHNLGYHKHGKEVMYSGHTGLCLTAQIFIGPTFYQRLKNMVDDKVHSRSRGPASFEQLVRMQVRVAGGSAGRTMERLTMR</sequence>
<evidence type="ECO:0000313" key="1">
    <source>
        <dbReference type="EMBL" id="KAI9912016.1"/>
    </source>
</evidence>
<accession>A0ACC0W1Z4</accession>
<name>A0ACC0W1Z4_9STRA</name>
<evidence type="ECO:0000313" key="2">
    <source>
        <dbReference type="Proteomes" id="UP001163321"/>
    </source>
</evidence>
<reference evidence="1 2" key="1">
    <citation type="journal article" date="2022" name="bioRxiv">
        <title>The genome of the oomycete Peronosclerospora sorghi, a cosmopolitan pathogen of maize and sorghum, is inflated with dispersed pseudogenes.</title>
        <authorList>
            <person name="Fletcher K."/>
            <person name="Martin F."/>
            <person name="Isakeit T."/>
            <person name="Cavanaugh K."/>
            <person name="Magill C."/>
            <person name="Michelmore R."/>
        </authorList>
    </citation>
    <scope>NUCLEOTIDE SEQUENCE [LARGE SCALE GENOMIC DNA]</scope>
    <source>
        <strain evidence="1">P6</strain>
    </source>
</reference>
<comment type="caution">
    <text evidence="1">The sequence shown here is derived from an EMBL/GenBank/DDBJ whole genome shotgun (WGS) entry which is preliminary data.</text>
</comment>
<protein>
    <submittedName>
        <fullName evidence="1">Uncharacterized protein</fullName>
    </submittedName>
</protein>
<keyword evidence="2" id="KW-1185">Reference proteome</keyword>
<dbReference type="Proteomes" id="UP001163321">
    <property type="component" value="Chromosome 5"/>
</dbReference>
<dbReference type="EMBL" id="CM047584">
    <property type="protein sequence ID" value="KAI9912016.1"/>
    <property type="molecule type" value="Genomic_DNA"/>
</dbReference>
<organism evidence="1 2">
    <name type="scientific">Peronosclerospora sorghi</name>
    <dbReference type="NCBI Taxonomy" id="230839"/>
    <lineage>
        <taxon>Eukaryota</taxon>
        <taxon>Sar</taxon>
        <taxon>Stramenopiles</taxon>
        <taxon>Oomycota</taxon>
        <taxon>Peronosporomycetes</taxon>
        <taxon>Peronosporales</taxon>
        <taxon>Peronosporaceae</taxon>
        <taxon>Peronosclerospora</taxon>
    </lineage>
</organism>